<proteinExistence type="predicted"/>
<reference evidence="1 2" key="1">
    <citation type="journal article" date="2017" name="Int. J. Syst. Evol. Microbiol.">
        <title>Pseudokineococcus basanitobsidens sp. nov., isolated from volcanic rock.</title>
        <authorList>
            <person name="Lee D.W."/>
            <person name="Park M.Y."/>
            <person name="Kim J.J."/>
            <person name="Kim B.S."/>
        </authorList>
    </citation>
    <scope>NUCLEOTIDE SEQUENCE [LARGE SCALE GENOMIC DNA]</scope>
    <source>
        <strain evidence="1 2">DSM 103726</strain>
    </source>
</reference>
<dbReference type="EMBL" id="JBBIAA010000034">
    <property type="protein sequence ID" value="MEJ5946817.1"/>
    <property type="molecule type" value="Genomic_DNA"/>
</dbReference>
<dbReference type="Proteomes" id="UP001387100">
    <property type="component" value="Unassembled WGS sequence"/>
</dbReference>
<accession>A0ABU8RP11</accession>
<protein>
    <submittedName>
        <fullName evidence="1">TnsA-like heteromeric transposase endonuclease subunit</fullName>
    </submittedName>
</protein>
<organism evidence="1 2">
    <name type="scientific">Pseudokineococcus basanitobsidens</name>
    <dbReference type="NCBI Taxonomy" id="1926649"/>
    <lineage>
        <taxon>Bacteria</taxon>
        <taxon>Bacillati</taxon>
        <taxon>Actinomycetota</taxon>
        <taxon>Actinomycetes</taxon>
        <taxon>Kineosporiales</taxon>
        <taxon>Kineosporiaceae</taxon>
        <taxon>Pseudokineococcus</taxon>
    </lineage>
</organism>
<comment type="caution">
    <text evidence="1">The sequence shown here is derived from an EMBL/GenBank/DDBJ whole genome shotgun (WGS) entry which is preliminary data.</text>
</comment>
<dbReference type="NCBIfam" id="NF033179">
    <property type="entry name" value="TnsA_like_Actin"/>
    <property type="match status" value="1"/>
</dbReference>
<gene>
    <name evidence="1" type="ORF">WDZ17_16090</name>
</gene>
<evidence type="ECO:0000313" key="1">
    <source>
        <dbReference type="EMBL" id="MEJ5946817.1"/>
    </source>
</evidence>
<keyword evidence="2" id="KW-1185">Reference proteome</keyword>
<name>A0ABU8RP11_9ACTN</name>
<sequence length="246" mass="26506">MATAGSSAIEVRYVSAVGEDVVTTWDALDGDEAVRGLPVRRIPSHAGQRHYPGSFWSATTAAHVGYESRLELDRLWLADLDPTVAWIASQPVWLCGHDGPVRRRHAPDLLLQHADGSFALVDVKPAAFVDVPAVAEVFAWTGRLCAAKGWRYEVWSGASAVLMDNVRWLGGTRRPELVDPDALDVVQRVALTGMTLGEVLSASAPRVPAGLAAPVTRWLLWSGAWVADLQVPLSDATVIAWAQDAS</sequence>
<evidence type="ECO:0000313" key="2">
    <source>
        <dbReference type="Proteomes" id="UP001387100"/>
    </source>
</evidence>
<dbReference type="RefSeq" id="WP_339576197.1">
    <property type="nucleotide sequence ID" value="NZ_JBBIAA010000034.1"/>
</dbReference>
<dbReference type="InterPro" id="IPR048000">
    <property type="entry name" value="TnsA-like"/>
</dbReference>